<dbReference type="EMBL" id="FMUE01000011">
    <property type="protein sequence ID" value="SCX32781.1"/>
    <property type="molecule type" value="Genomic_DNA"/>
</dbReference>
<dbReference type="InterPro" id="IPR029058">
    <property type="entry name" value="AB_hydrolase_fold"/>
</dbReference>
<dbReference type="GO" id="GO:0004301">
    <property type="term" value="F:epoxide hydrolase activity"/>
    <property type="evidence" value="ECO:0007669"/>
    <property type="project" value="UniProtKB-EC"/>
</dbReference>
<sequence length="339" mass="38083">MPPSSIVSTNGIKLNVYEAGSGPAVVLLHGFPGLAYTWRHQIPALVAAGYRVIVPDLRGYGASDAPADVEAYDITSLTGDLVGLLDHLKVREAVFMGHDWGGLLAWQMALLHRERVAGVVSLNTPHVPHWGLWLHPDIVRPALAKGETFVADPKVDPIDQMRKVYSRDMYVLMFQDGDKADEAMNAAPRATIRSAYRKDLMRSSEWGKLPEFVVNMEYYGKPIPAELPGKDVLNADELDVYEHNFSRTGFTPAINWYRNISRAWKAGLGVDQNVRVPALMITAEHDVVLRPSMTEGMRDHVPDLETHVIPEAWHWTPEEKPDDVNRLAIDWLQRRYPAR</sequence>
<reference evidence="4" key="1">
    <citation type="submission" date="2016-10" db="EMBL/GenBank/DDBJ databases">
        <authorList>
            <person name="Wibberg D."/>
        </authorList>
    </citation>
    <scope>NUCLEOTIDE SEQUENCE [LARGE SCALE GENOMIC DNA]</scope>
</reference>
<dbReference type="SUPFAM" id="SSF53474">
    <property type="entry name" value="alpha/beta-Hydrolases"/>
    <property type="match status" value="1"/>
</dbReference>
<accession>A0A1R3U003</accession>
<keyword evidence="1 3" id="KW-0378">Hydrolase</keyword>
<dbReference type="EC" id="3.3.2.10" evidence="3"/>
<evidence type="ECO:0000256" key="1">
    <source>
        <dbReference type="ARBA" id="ARBA00022801"/>
    </source>
</evidence>
<evidence type="ECO:0000313" key="3">
    <source>
        <dbReference type="EMBL" id="SCX32781.1"/>
    </source>
</evidence>
<dbReference type="AlphaFoldDB" id="A0A1R3U003"/>
<dbReference type="InterPro" id="IPR000073">
    <property type="entry name" value="AB_hydrolase_1"/>
</dbReference>
<evidence type="ECO:0000259" key="2">
    <source>
        <dbReference type="Pfam" id="PF00561"/>
    </source>
</evidence>
<evidence type="ECO:0000313" key="4">
    <source>
        <dbReference type="Proteomes" id="UP000187891"/>
    </source>
</evidence>
<dbReference type="PRINTS" id="PR00412">
    <property type="entry name" value="EPOXHYDRLASE"/>
</dbReference>
<protein>
    <submittedName>
        <fullName evidence="3">Soluble epoxide hydrolase</fullName>
        <ecNumber evidence="3">3.3.2.10</ecNumber>
    </submittedName>
</protein>
<dbReference type="STRING" id="1907666.DSM25559_3994"/>
<feature type="domain" description="AB hydrolase-1" evidence="2">
    <location>
        <begin position="23"/>
        <end position="128"/>
    </location>
</feature>
<dbReference type="Pfam" id="PF00561">
    <property type="entry name" value="Abhydrolase_1"/>
    <property type="match status" value="1"/>
</dbReference>
<proteinExistence type="predicted"/>
<gene>
    <name evidence="3" type="ORF">DSM25559_3994</name>
</gene>
<dbReference type="PRINTS" id="PR00111">
    <property type="entry name" value="ABHYDROLASE"/>
</dbReference>
<dbReference type="InterPro" id="IPR000639">
    <property type="entry name" value="Epox_hydrolase-like"/>
</dbReference>
<dbReference type="Gene3D" id="3.40.50.1820">
    <property type="entry name" value="alpha/beta hydrolase"/>
    <property type="match status" value="1"/>
</dbReference>
<organism evidence="3 4">
    <name type="scientific">Agrobacterium rosae</name>
    <dbReference type="NCBI Taxonomy" id="1972867"/>
    <lineage>
        <taxon>Bacteria</taxon>
        <taxon>Pseudomonadati</taxon>
        <taxon>Pseudomonadota</taxon>
        <taxon>Alphaproteobacteria</taxon>
        <taxon>Hyphomicrobiales</taxon>
        <taxon>Rhizobiaceae</taxon>
        <taxon>Rhizobium/Agrobacterium group</taxon>
        <taxon>Agrobacterium</taxon>
    </lineage>
</organism>
<name>A0A1R3U003_9HYPH</name>
<dbReference type="Proteomes" id="UP000187891">
    <property type="component" value="Unassembled WGS sequence"/>
</dbReference>
<dbReference type="PANTHER" id="PTHR43329">
    <property type="entry name" value="EPOXIDE HYDROLASE"/>
    <property type="match status" value="1"/>
</dbReference>